<organism evidence="3 4">
    <name type="scientific">Paractinoplanes abujensis</name>
    <dbReference type="NCBI Taxonomy" id="882441"/>
    <lineage>
        <taxon>Bacteria</taxon>
        <taxon>Bacillati</taxon>
        <taxon>Actinomycetota</taxon>
        <taxon>Actinomycetes</taxon>
        <taxon>Micromonosporales</taxon>
        <taxon>Micromonosporaceae</taxon>
        <taxon>Paractinoplanes</taxon>
    </lineage>
</organism>
<feature type="transmembrane region" description="Helical" evidence="2">
    <location>
        <begin position="16"/>
        <end position="34"/>
    </location>
</feature>
<protein>
    <submittedName>
        <fullName evidence="3">Uncharacterized protein</fullName>
    </submittedName>
</protein>
<dbReference type="Proteomes" id="UP000542742">
    <property type="component" value="Unassembled WGS sequence"/>
</dbReference>
<feature type="region of interest" description="Disordered" evidence="1">
    <location>
        <begin position="37"/>
        <end position="60"/>
    </location>
</feature>
<accession>A0A7W7D360</accession>
<keyword evidence="2" id="KW-1133">Transmembrane helix</keyword>
<gene>
    <name evidence="3" type="ORF">BKA14_008104</name>
</gene>
<comment type="caution">
    <text evidence="3">The sequence shown here is derived from an EMBL/GenBank/DDBJ whole genome shotgun (WGS) entry which is preliminary data.</text>
</comment>
<keyword evidence="2" id="KW-0812">Transmembrane</keyword>
<dbReference type="AlphaFoldDB" id="A0A7W7D360"/>
<evidence type="ECO:0000313" key="4">
    <source>
        <dbReference type="Proteomes" id="UP000542742"/>
    </source>
</evidence>
<evidence type="ECO:0000256" key="1">
    <source>
        <dbReference type="SAM" id="MobiDB-lite"/>
    </source>
</evidence>
<proteinExistence type="predicted"/>
<dbReference type="RefSeq" id="WP_184956018.1">
    <property type="nucleotide sequence ID" value="NZ_BOMC01000025.1"/>
</dbReference>
<keyword evidence="4" id="KW-1185">Reference proteome</keyword>
<feature type="compositionally biased region" description="Low complexity" evidence="1">
    <location>
        <begin position="37"/>
        <end position="56"/>
    </location>
</feature>
<dbReference type="EMBL" id="JACHMF010000001">
    <property type="protein sequence ID" value="MBB4697956.1"/>
    <property type="molecule type" value="Genomic_DNA"/>
</dbReference>
<reference evidence="3 4" key="1">
    <citation type="submission" date="2020-08" db="EMBL/GenBank/DDBJ databases">
        <title>Sequencing the genomes of 1000 actinobacteria strains.</title>
        <authorList>
            <person name="Klenk H.-P."/>
        </authorList>
    </citation>
    <scope>NUCLEOTIDE SEQUENCE [LARGE SCALE GENOMIC DNA]</scope>
    <source>
        <strain evidence="3 4">DSM 45518</strain>
    </source>
</reference>
<evidence type="ECO:0000313" key="3">
    <source>
        <dbReference type="EMBL" id="MBB4697956.1"/>
    </source>
</evidence>
<sequence length="264" mass="27893">MSDDQRGLRGLRAGHWLLIGLVVALVAAGITVVVTRGGGDPTVAEPTSSPSASVSVPPRPDCAPDITGTYADASRARFGFVYRSRCDQVVRELRFRVTVRDASGNEAATVEQTASGGVLFPGAELATAGELRADTNMKIGSVTVAVVNYSVFPPEDFSAWARTEVTGLTRGKPDSYGQFDVTGEVEARPPSAPVCVAEFVLIMRDRNDKIVFAAADPVLGGGVLRPEFPVSKVPALDFARTKIYAPQTPRTEQPPRAGMACNGS</sequence>
<name>A0A7W7D360_9ACTN</name>
<feature type="region of interest" description="Disordered" evidence="1">
    <location>
        <begin position="245"/>
        <end position="264"/>
    </location>
</feature>
<keyword evidence="2" id="KW-0472">Membrane</keyword>
<evidence type="ECO:0000256" key="2">
    <source>
        <dbReference type="SAM" id="Phobius"/>
    </source>
</evidence>